<dbReference type="Pfam" id="PF00535">
    <property type="entry name" value="Glycos_transf_2"/>
    <property type="match status" value="1"/>
</dbReference>
<dbReference type="Gene3D" id="1.25.40.10">
    <property type="entry name" value="Tetratricopeptide repeat domain"/>
    <property type="match status" value="1"/>
</dbReference>
<dbReference type="InterPro" id="IPR019734">
    <property type="entry name" value="TPR_rpt"/>
</dbReference>
<dbReference type="PANTHER" id="PTHR43630:SF2">
    <property type="entry name" value="GLYCOSYLTRANSFERASE"/>
    <property type="match status" value="1"/>
</dbReference>
<dbReference type="SMART" id="SM00028">
    <property type="entry name" value="TPR"/>
    <property type="match status" value="2"/>
</dbReference>
<dbReference type="InterPro" id="IPR011990">
    <property type="entry name" value="TPR-like_helical_dom_sf"/>
</dbReference>
<dbReference type="EMBL" id="MN740625">
    <property type="protein sequence ID" value="QHS78896.1"/>
    <property type="molecule type" value="Genomic_DNA"/>
</dbReference>
<dbReference type="InterPro" id="IPR029044">
    <property type="entry name" value="Nucleotide-diphossugar_trans"/>
</dbReference>
<dbReference type="SUPFAM" id="SSF53448">
    <property type="entry name" value="Nucleotide-diphospho-sugar transferases"/>
    <property type="match status" value="1"/>
</dbReference>
<dbReference type="SUPFAM" id="SSF48452">
    <property type="entry name" value="TPR-like"/>
    <property type="match status" value="1"/>
</dbReference>
<evidence type="ECO:0000259" key="1">
    <source>
        <dbReference type="Pfam" id="PF00535"/>
    </source>
</evidence>
<organism evidence="2">
    <name type="scientific">viral metagenome</name>
    <dbReference type="NCBI Taxonomy" id="1070528"/>
    <lineage>
        <taxon>unclassified sequences</taxon>
        <taxon>metagenomes</taxon>
        <taxon>organismal metagenomes</taxon>
    </lineage>
</organism>
<dbReference type="PANTHER" id="PTHR43630">
    <property type="entry name" value="POLY-BETA-1,6-N-ACETYL-D-GLUCOSAMINE SYNTHASE"/>
    <property type="match status" value="1"/>
</dbReference>
<evidence type="ECO:0000313" key="2">
    <source>
        <dbReference type="EMBL" id="QHS78896.1"/>
    </source>
</evidence>
<feature type="domain" description="Glycosyltransferase 2-like" evidence="1">
    <location>
        <begin position="1"/>
        <end position="89"/>
    </location>
</feature>
<sequence>MIVKNESKIIRRMLETVVPLIDCYCICDTGSTDDTRERITAFFKEKNIPGKIIDEPFVNFSHNRNVALRACEGMSDYILLMDADMKLEIGTFQKDSLKNAAVFQGHEGFYYKNTRIVKNDGKSLYRGVTHEYLDTPNVETLDKTQLFIRDVGDGGCKADKFERDVALLSQGIVDEPHNARYHFYLANSLYHLGKFTEAIELYTKRIAMNGWHQEIWYSHYQIGHCYKNQNRMADAIHSWLNAFEVMPERIENLYEIVRHYRILGKQKLAKMFYDLAITQRQEDFLFLHNDVYTYKLAYEYTILAAYVNIPQANDAFVTVLNHSEELTKSCLSNMKFYQNRLKFVSEVDRTFSIKHTFAGKERTFYSSSASILPYGDGYLMNVRLVNYYINERGEYLYCEDYIITMNQRMELTRDFEIKSSILMEPVFVDERYIGIEDMKLFDDGTQIVYLGTGLSSGKLGMITGVYGETAQALTCGFKQMYCEKNWVFVMCDTPHIVYQWHPLQLCKVEDTTLELVRTIPTPRLFKHVRGSTCASQYKEEQWFVLHMVSYETPRHYYHLIAVFDMGMKLMRYSAPFTFEGLCIEYCVGLVVEEHRVLIAHSGWDRTTKLRVYDRSYLETLLKF</sequence>
<proteinExistence type="predicted"/>
<reference evidence="2" key="1">
    <citation type="journal article" date="2020" name="Nature">
        <title>Giant virus diversity and host interactions through global metagenomics.</title>
        <authorList>
            <person name="Schulz F."/>
            <person name="Roux S."/>
            <person name="Paez-Espino D."/>
            <person name="Jungbluth S."/>
            <person name="Walsh D.A."/>
            <person name="Denef V.J."/>
            <person name="McMahon K.D."/>
            <person name="Konstantinidis K.T."/>
            <person name="Eloe-Fadrosh E.A."/>
            <person name="Kyrpides N.C."/>
            <person name="Woyke T."/>
        </authorList>
    </citation>
    <scope>NUCLEOTIDE SEQUENCE</scope>
    <source>
        <strain evidence="2">GVMAG-S-1035118-87</strain>
    </source>
</reference>
<name>A0A6C0AGW4_9ZZZZ</name>
<protein>
    <recommendedName>
        <fullName evidence="1">Glycosyltransferase 2-like domain-containing protein</fullName>
    </recommendedName>
</protein>
<dbReference type="AlphaFoldDB" id="A0A6C0AGW4"/>
<accession>A0A6C0AGW4</accession>
<dbReference type="InterPro" id="IPR001173">
    <property type="entry name" value="Glyco_trans_2-like"/>
</dbReference>
<dbReference type="Gene3D" id="3.90.550.10">
    <property type="entry name" value="Spore Coat Polysaccharide Biosynthesis Protein SpsA, Chain A"/>
    <property type="match status" value="1"/>
</dbReference>